<accession>A0A6J7SDZ6</accession>
<evidence type="ECO:0000313" key="1">
    <source>
        <dbReference type="EMBL" id="CAB5039261.1"/>
    </source>
</evidence>
<proteinExistence type="predicted"/>
<gene>
    <name evidence="1" type="ORF">UFOPK4173_01657</name>
</gene>
<sequence>MAALARTGSVGAEQVAAQLTQLLDTAKDHEADRQQFVDLLELMDDEDPAKAQWRRKLTAKLF</sequence>
<dbReference type="AlphaFoldDB" id="A0A6J7SDZ6"/>
<dbReference type="EMBL" id="CAFBPW010000240">
    <property type="protein sequence ID" value="CAB5039261.1"/>
    <property type="molecule type" value="Genomic_DNA"/>
</dbReference>
<name>A0A6J7SDZ6_9ZZZZ</name>
<dbReference type="InterPro" id="IPR011990">
    <property type="entry name" value="TPR-like_helical_dom_sf"/>
</dbReference>
<dbReference type="Pfam" id="PF14561">
    <property type="entry name" value="TPR_20"/>
    <property type="match status" value="1"/>
</dbReference>
<organism evidence="1">
    <name type="scientific">freshwater metagenome</name>
    <dbReference type="NCBI Taxonomy" id="449393"/>
    <lineage>
        <taxon>unclassified sequences</taxon>
        <taxon>metagenomes</taxon>
        <taxon>ecological metagenomes</taxon>
    </lineage>
</organism>
<reference evidence="1" key="1">
    <citation type="submission" date="2020-05" db="EMBL/GenBank/DDBJ databases">
        <authorList>
            <person name="Chiriac C."/>
            <person name="Salcher M."/>
            <person name="Ghai R."/>
            <person name="Kavagutti S V."/>
        </authorList>
    </citation>
    <scope>NUCLEOTIDE SEQUENCE</scope>
</reference>
<dbReference type="Gene3D" id="1.25.40.10">
    <property type="entry name" value="Tetratricopeptide repeat domain"/>
    <property type="match status" value="1"/>
</dbReference>
<protein>
    <submittedName>
        <fullName evidence="1">Unannotated protein</fullName>
    </submittedName>
</protein>